<dbReference type="InterPro" id="IPR017896">
    <property type="entry name" value="4Fe4S_Fe-S-bd"/>
</dbReference>
<dbReference type="SUPFAM" id="SSF54862">
    <property type="entry name" value="4Fe-4S ferredoxins"/>
    <property type="match status" value="1"/>
</dbReference>
<dbReference type="PROSITE" id="PS51379">
    <property type="entry name" value="4FE4S_FER_2"/>
    <property type="match status" value="2"/>
</dbReference>
<feature type="domain" description="4Fe-4S ferredoxin-type" evidence="1">
    <location>
        <begin position="6"/>
        <end position="35"/>
    </location>
</feature>
<feature type="domain" description="4Fe-4S ferredoxin-type" evidence="1">
    <location>
        <begin position="43"/>
        <end position="72"/>
    </location>
</feature>
<proteinExistence type="predicted"/>
<organism evidence="2">
    <name type="scientific">termite gut metagenome</name>
    <dbReference type="NCBI Taxonomy" id="433724"/>
    <lineage>
        <taxon>unclassified sequences</taxon>
        <taxon>metagenomes</taxon>
        <taxon>organismal metagenomes</taxon>
    </lineage>
</organism>
<dbReference type="Pfam" id="PF12838">
    <property type="entry name" value="Fer4_7"/>
    <property type="match status" value="1"/>
</dbReference>
<dbReference type="AlphaFoldDB" id="A0A5J4PNX3"/>
<dbReference type="InterPro" id="IPR017900">
    <property type="entry name" value="4Fe4S_Fe_S_CS"/>
</dbReference>
<accession>A0A5J4PNX3</accession>
<dbReference type="PANTHER" id="PTHR43122">
    <property type="entry name" value="FERREDOXIN SUBUNIT OF PYRUVATE:FLAVODOXIN OXIDOREDUCTASE-RELATED"/>
    <property type="match status" value="1"/>
</dbReference>
<evidence type="ECO:0000313" key="2">
    <source>
        <dbReference type="EMBL" id="KAA6310872.1"/>
    </source>
</evidence>
<comment type="caution">
    <text evidence="2">The sequence shown here is derived from an EMBL/GenBank/DDBJ whole genome shotgun (WGS) entry which is preliminary data.</text>
</comment>
<dbReference type="PROSITE" id="PS00198">
    <property type="entry name" value="4FE4S_FER_1"/>
    <property type="match status" value="2"/>
</dbReference>
<gene>
    <name evidence="2" type="ORF">EZS27_037904</name>
</gene>
<dbReference type="PANTHER" id="PTHR43122:SF2">
    <property type="entry name" value="FERREDOXIN SUBUNIT OF PYRUVATE:FLAVODOXIN OXIDOREDUCTASE"/>
    <property type="match status" value="1"/>
</dbReference>
<dbReference type="Gene3D" id="3.30.70.20">
    <property type="match status" value="1"/>
</dbReference>
<protein>
    <submittedName>
        <fullName evidence="2">4Fe-4S dicluster domain-containing protein</fullName>
    </submittedName>
</protein>
<reference evidence="2" key="1">
    <citation type="submission" date="2019-03" db="EMBL/GenBank/DDBJ databases">
        <title>Single cell metagenomics reveals metabolic interactions within the superorganism composed of flagellate Streblomastix strix and complex community of Bacteroidetes bacteria on its surface.</title>
        <authorList>
            <person name="Treitli S.C."/>
            <person name="Kolisko M."/>
            <person name="Husnik F."/>
            <person name="Keeling P."/>
            <person name="Hampl V."/>
        </authorList>
    </citation>
    <scope>NUCLEOTIDE SEQUENCE</scope>
    <source>
        <strain evidence="2">STM</strain>
    </source>
</reference>
<name>A0A5J4PNX3_9ZZZZ</name>
<evidence type="ECO:0000259" key="1">
    <source>
        <dbReference type="PROSITE" id="PS51379"/>
    </source>
</evidence>
<sequence>MAKIKGAIVVDTNRCKGCNLCVVACPLKIISLAKEVNVKGYNYAYQALEDTCNGCSSCAIVCPDGCISVYKLKVEK</sequence>
<dbReference type="EMBL" id="SNRY01007213">
    <property type="protein sequence ID" value="KAA6310872.1"/>
    <property type="molecule type" value="Genomic_DNA"/>
</dbReference>